<dbReference type="GO" id="GO:0009032">
    <property type="term" value="F:thymidine phosphorylase activity"/>
    <property type="evidence" value="ECO:0007669"/>
    <property type="project" value="RHEA"/>
</dbReference>
<accession>H1YD93</accession>
<dbReference type="PANTHER" id="PTHR36540">
    <property type="entry name" value="PYRIMIDINE/PURINE NUCLEOSIDE PHOSPHORYLASE"/>
    <property type="match status" value="1"/>
</dbReference>
<proteinExistence type="inferred from homology"/>
<dbReference type="FunFam" id="2.60.120.10:FF:000016">
    <property type="entry name" value="Pyrimidine/purine nucleoside phosphorylase"/>
    <property type="match status" value="1"/>
</dbReference>
<dbReference type="GO" id="GO:0004850">
    <property type="term" value="F:uridine phosphorylase activity"/>
    <property type="evidence" value="ECO:0007669"/>
    <property type="project" value="RHEA"/>
</dbReference>
<dbReference type="EMBL" id="CM001403">
    <property type="protein sequence ID" value="EHQ27119.1"/>
    <property type="molecule type" value="Genomic_DNA"/>
</dbReference>
<comment type="function">
    <text evidence="3">Catalyzes the phosphorolysis of diverse nucleosides, yielding D-ribose 1-phosphate and the respective free bases. Can use uridine, adenosine, guanosine, cytidine, thymidine, inosine and xanthosine as substrates. Also catalyzes the reverse reactions.</text>
</comment>
<organism evidence="4 5">
    <name type="scientific">Mucilaginibacter paludis DSM 18603</name>
    <dbReference type="NCBI Taxonomy" id="714943"/>
    <lineage>
        <taxon>Bacteria</taxon>
        <taxon>Pseudomonadati</taxon>
        <taxon>Bacteroidota</taxon>
        <taxon>Sphingobacteriia</taxon>
        <taxon>Sphingobacteriales</taxon>
        <taxon>Sphingobacteriaceae</taxon>
        <taxon>Mucilaginibacter</taxon>
    </lineage>
</organism>
<dbReference type="STRING" id="714943.Mucpa_3012"/>
<dbReference type="GO" id="GO:0004731">
    <property type="term" value="F:purine-nucleoside phosphorylase activity"/>
    <property type="evidence" value="ECO:0007669"/>
    <property type="project" value="UniProtKB-UniRule"/>
</dbReference>
<dbReference type="EC" id="2.4.2.2" evidence="3"/>
<dbReference type="HOGENOM" id="CLU_157874_0_0_10"/>
<comment type="catalytic activity">
    <reaction evidence="3">
        <text>inosine + phosphate = alpha-D-ribose 1-phosphate + hypoxanthine</text>
        <dbReference type="Rhea" id="RHEA:27646"/>
        <dbReference type="ChEBI" id="CHEBI:17368"/>
        <dbReference type="ChEBI" id="CHEBI:17596"/>
        <dbReference type="ChEBI" id="CHEBI:43474"/>
        <dbReference type="ChEBI" id="CHEBI:57720"/>
        <dbReference type="EC" id="2.4.2.1"/>
    </reaction>
</comment>
<gene>
    <name evidence="3" type="primary">ppnP</name>
    <name evidence="4" type="ORF">Mucpa_3012</name>
</gene>
<protein>
    <recommendedName>
        <fullName evidence="3">Pyrimidine/purine nucleoside phosphorylase</fullName>
        <ecNumber evidence="3">2.4.2.1</ecNumber>
        <ecNumber evidence="3">2.4.2.2</ecNumber>
    </recommendedName>
    <alternativeName>
        <fullName evidence="3">Adenosine phosphorylase</fullName>
    </alternativeName>
    <alternativeName>
        <fullName evidence="3">Cytidine phosphorylase</fullName>
    </alternativeName>
    <alternativeName>
        <fullName evidence="3">Guanosine phosphorylase</fullName>
    </alternativeName>
    <alternativeName>
        <fullName evidence="3">Inosine phosphorylase</fullName>
    </alternativeName>
    <alternativeName>
        <fullName evidence="3">Thymidine phosphorylase</fullName>
    </alternativeName>
    <alternativeName>
        <fullName evidence="3">Uridine phosphorylase</fullName>
    </alternativeName>
    <alternativeName>
        <fullName evidence="3">Xanthosine phosphorylase</fullName>
    </alternativeName>
</protein>
<dbReference type="Pfam" id="PF06865">
    <property type="entry name" value="Ppnp"/>
    <property type="match status" value="1"/>
</dbReference>
<comment type="catalytic activity">
    <reaction evidence="3">
        <text>adenosine + phosphate = alpha-D-ribose 1-phosphate + adenine</text>
        <dbReference type="Rhea" id="RHEA:27642"/>
        <dbReference type="ChEBI" id="CHEBI:16335"/>
        <dbReference type="ChEBI" id="CHEBI:16708"/>
        <dbReference type="ChEBI" id="CHEBI:43474"/>
        <dbReference type="ChEBI" id="CHEBI:57720"/>
        <dbReference type="EC" id="2.4.2.1"/>
    </reaction>
</comment>
<sequence length="99" mass="10752">MSITETSQVAHNSYFDGKVQSLGLETDKGKATVGVMKPGQYTFGTASPELMVIISGELNVKLPGAEWKAYHSQETFAIAANQSFDVSCNQDVSYLCYYG</sequence>
<dbReference type="EC" id="2.4.2.1" evidence="3"/>
<comment type="catalytic activity">
    <reaction evidence="3">
        <text>uridine + phosphate = alpha-D-ribose 1-phosphate + uracil</text>
        <dbReference type="Rhea" id="RHEA:24388"/>
        <dbReference type="ChEBI" id="CHEBI:16704"/>
        <dbReference type="ChEBI" id="CHEBI:17568"/>
        <dbReference type="ChEBI" id="CHEBI:43474"/>
        <dbReference type="ChEBI" id="CHEBI:57720"/>
        <dbReference type="EC" id="2.4.2.2"/>
    </reaction>
</comment>
<dbReference type="OrthoDB" id="9793848at2"/>
<comment type="catalytic activity">
    <reaction evidence="3">
        <text>a purine D-ribonucleoside + phosphate = a purine nucleobase + alpha-D-ribose 1-phosphate</text>
        <dbReference type="Rhea" id="RHEA:19805"/>
        <dbReference type="ChEBI" id="CHEBI:26386"/>
        <dbReference type="ChEBI" id="CHEBI:43474"/>
        <dbReference type="ChEBI" id="CHEBI:57720"/>
        <dbReference type="ChEBI" id="CHEBI:142355"/>
        <dbReference type="EC" id="2.4.2.1"/>
    </reaction>
</comment>
<evidence type="ECO:0000256" key="2">
    <source>
        <dbReference type="ARBA" id="ARBA00022679"/>
    </source>
</evidence>
<dbReference type="AlphaFoldDB" id="H1YD93"/>
<dbReference type="GO" id="GO:0047975">
    <property type="term" value="F:guanosine phosphorylase activity"/>
    <property type="evidence" value="ECO:0007669"/>
    <property type="project" value="RHEA"/>
</dbReference>
<evidence type="ECO:0000256" key="1">
    <source>
        <dbReference type="ARBA" id="ARBA00022676"/>
    </source>
</evidence>
<comment type="catalytic activity">
    <reaction evidence="3">
        <text>guanosine + phosphate = alpha-D-ribose 1-phosphate + guanine</text>
        <dbReference type="Rhea" id="RHEA:13233"/>
        <dbReference type="ChEBI" id="CHEBI:16235"/>
        <dbReference type="ChEBI" id="CHEBI:16750"/>
        <dbReference type="ChEBI" id="CHEBI:43474"/>
        <dbReference type="ChEBI" id="CHEBI:57720"/>
        <dbReference type="EC" id="2.4.2.1"/>
    </reaction>
</comment>
<name>H1YD93_9SPHI</name>
<dbReference type="InterPro" id="IPR011051">
    <property type="entry name" value="RmlC_Cupin_sf"/>
</dbReference>
<keyword evidence="2 3" id="KW-0808">Transferase</keyword>
<dbReference type="SUPFAM" id="SSF51182">
    <property type="entry name" value="RmlC-like cupins"/>
    <property type="match status" value="1"/>
</dbReference>
<evidence type="ECO:0000313" key="4">
    <source>
        <dbReference type="EMBL" id="EHQ27119.1"/>
    </source>
</evidence>
<dbReference type="GO" id="GO:0005829">
    <property type="term" value="C:cytosol"/>
    <property type="evidence" value="ECO:0007669"/>
    <property type="project" value="TreeGrafter"/>
</dbReference>
<dbReference type="HAMAP" id="MF_01537">
    <property type="entry name" value="Nucleos_phosphorylase_PpnP"/>
    <property type="match status" value="1"/>
</dbReference>
<keyword evidence="1 3" id="KW-0328">Glycosyltransferase</keyword>
<keyword evidence="5" id="KW-1185">Reference proteome</keyword>
<comment type="catalytic activity">
    <reaction evidence="3">
        <text>cytidine + phosphate = cytosine + alpha-D-ribose 1-phosphate</text>
        <dbReference type="Rhea" id="RHEA:52540"/>
        <dbReference type="ChEBI" id="CHEBI:16040"/>
        <dbReference type="ChEBI" id="CHEBI:17562"/>
        <dbReference type="ChEBI" id="CHEBI:43474"/>
        <dbReference type="ChEBI" id="CHEBI:57720"/>
        <dbReference type="EC" id="2.4.2.2"/>
    </reaction>
</comment>
<dbReference type="RefSeq" id="WP_008507425.1">
    <property type="nucleotide sequence ID" value="NZ_CM001403.1"/>
</dbReference>
<dbReference type="PANTHER" id="PTHR36540:SF1">
    <property type="entry name" value="PYRIMIDINE_PURINE NUCLEOSIDE PHOSPHORYLASE"/>
    <property type="match status" value="1"/>
</dbReference>
<comment type="similarity">
    <text evidence="3">Belongs to the nucleoside phosphorylase PpnP family.</text>
</comment>
<dbReference type="InterPro" id="IPR014710">
    <property type="entry name" value="RmlC-like_jellyroll"/>
</dbReference>
<comment type="catalytic activity">
    <reaction evidence="3">
        <text>thymidine + phosphate = 2-deoxy-alpha-D-ribose 1-phosphate + thymine</text>
        <dbReference type="Rhea" id="RHEA:16037"/>
        <dbReference type="ChEBI" id="CHEBI:17748"/>
        <dbReference type="ChEBI" id="CHEBI:17821"/>
        <dbReference type="ChEBI" id="CHEBI:43474"/>
        <dbReference type="ChEBI" id="CHEBI:57259"/>
        <dbReference type="EC" id="2.4.2.2"/>
    </reaction>
</comment>
<dbReference type="Proteomes" id="UP000002774">
    <property type="component" value="Chromosome"/>
</dbReference>
<dbReference type="Gene3D" id="2.60.120.10">
    <property type="entry name" value="Jelly Rolls"/>
    <property type="match status" value="1"/>
</dbReference>
<comment type="catalytic activity">
    <reaction evidence="3">
        <text>xanthosine + phosphate = alpha-D-ribose 1-phosphate + xanthine</text>
        <dbReference type="Rhea" id="RHEA:27638"/>
        <dbReference type="ChEBI" id="CHEBI:17712"/>
        <dbReference type="ChEBI" id="CHEBI:18107"/>
        <dbReference type="ChEBI" id="CHEBI:43474"/>
        <dbReference type="ChEBI" id="CHEBI:57720"/>
        <dbReference type="EC" id="2.4.2.1"/>
    </reaction>
</comment>
<evidence type="ECO:0000313" key="5">
    <source>
        <dbReference type="Proteomes" id="UP000002774"/>
    </source>
</evidence>
<reference evidence="4" key="1">
    <citation type="submission" date="2011-09" db="EMBL/GenBank/DDBJ databases">
        <title>The permanent draft genome of Mucilaginibacter paludis DSM 18603.</title>
        <authorList>
            <consortium name="US DOE Joint Genome Institute (JGI-PGF)"/>
            <person name="Lucas S."/>
            <person name="Han J."/>
            <person name="Lapidus A."/>
            <person name="Bruce D."/>
            <person name="Goodwin L."/>
            <person name="Pitluck S."/>
            <person name="Peters L."/>
            <person name="Kyrpides N."/>
            <person name="Mavromatis K."/>
            <person name="Ivanova N."/>
            <person name="Mikhailova N."/>
            <person name="Held B."/>
            <person name="Detter J.C."/>
            <person name="Tapia R."/>
            <person name="Han C."/>
            <person name="Land M."/>
            <person name="Hauser L."/>
            <person name="Markowitz V."/>
            <person name="Cheng J.-F."/>
            <person name="Hugenholtz P."/>
            <person name="Woyke T."/>
            <person name="Wu D."/>
            <person name="Tindall B."/>
            <person name="Brambilla E."/>
            <person name="Klenk H.-P."/>
            <person name="Eisen J.A."/>
        </authorList>
    </citation>
    <scope>NUCLEOTIDE SEQUENCE [LARGE SCALE GENOMIC DNA]</scope>
    <source>
        <strain evidence="4">DSM 18603</strain>
    </source>
</reference>
<dbReference type="eggNOG" id="COG3123">
    <property type="taxonomic scope" value="Bacteria"/>
</dbReference>
<evidence type="ECO:0000256" key="3">
    <source>
        <dbReference type="HAMAP-Rule" id="MF_01537"/>
    </source>
</evidence>
<dbReference type="InterPro" id="IPR009664">
    <property type="entry name" value="Ppnp"/>
</dbReference>